<dbReference type="OrthoDB" id="7869578at2759"/>
<dbReference type="GeneID" id="115630536"/>
<sequence length="86" mass="10722">MGLGFAELHHVDWPQRPLSWWQRQYYQTRWHQRMRFTTTPRPGATPEWHELRMVYPCYCYKPDKDSNTEQYEKFLVENKDIFILNK</sequence>
<organism evidence="1 2">
    <name type="scientific">Drosophila lebanonensis</name>
    <name type="common">Fruit fly</name>
    <name type="synonym">Scaptodrosophila lebanonensis</name>
    <dbReference type="NCBI Taxonomy" id="7225"/>
    <lineage>
        <taxon>Eukaryota</taxon>
        <taxon>Metazoa</taxon>
        <taxon>Ecdysozoa</taxon>
        <taxon>Arthropoda</taxon>
        <taxon>Hexapoda</taxon>
        <taxon>Insecta</taxon>
        <taxon>Pterygota</taxon>
        <taxon>Neoptera</taxon>
        <taxon>Endopterygota</taxon>
        <taxon>Diptera</taxon>
        <taxon>Brachycera</taxon>
        <taxon>Muscomorpha</taxon>
        <taxon>Ephydroidea</taxon>
        <taxon>Drosophilidae</taxon>
        <taxon>Scaptodrosophila</taxon>
    </lineage>
</organism>
<keyword evidence="1" id="KW-1185">Reference proteome</keyword>
<dbReference type="AlphaFoldDB" id="A0A6J2U4Y7"/>
<proteinExistence type="predicted"/>
<protein>
    <submittedName>
        <fullName evidence="2">Uncharacterized protein LOC115630536</fullName>
    </submittedName>
</protein>
<reference evidence="2" key="1">
    <citation type="submission" date="2025-08" db="UniProtKB">
        <authorList>
            <consortium name="RefSeq"/>
        </authorList>
    </citation>
    <scope>IDENTIFICATION</scope>
    <source>
        <strain evidence="2">11010-0011.00</strain>
        <tissue evidence="2">Whole body</tissue>
    </source>
</reference>
<gene>
    <name evidence="2" type="primary">LOC115630536</name>
</gene>
<name>A0A6J2U4Y7_DROLE</name>
<evidence type="ECO:0000313" key="2">
    <source>
        <dbReference type="RefSeq" id="XP_030383005.1"/>
    </source>
</evidence>
<accession>A0A6J2U4Y7</accession>
<evidence type="ECO:0000313" key="1">
    <source>
        <dbReference type="Proteomes" id="UP000504634"/>
    </source>
</evidence>
<dbReference type="RefSeq" id="XP_030383005.1">
    <property type="nucleotide sequence ID" value="XM_030527145.1"/>
</dbReference>
<dbReference type="Proteomes" id="UP000504634">
    <property type="component" value="Unplaced"/>
</dbReference>